<evidence type="ECO:0000259" key="1">
    <source>
        <dbReference type="SMART" id="SM01321"/>
    </source>
</evidence>
<dbReference type="AlphaFoldDB" id="A0A1G1WKE8"/>
<dbReference type="Pfam" id="PF01797">
    <property type="entry name" value="Y1_Tnp"/>
    <property type="match status" value="1"/>
</dbReference>
<protein>
    <recommendedName>
        <fullName evidence="1">Transposase IS200-like domain-containing protein</fullName>
    </recommendedName>
</protein>
<dbReference type="SUPFAM" id="SSF143422">
    <property type="entry name" value="Transposase IS200-like"/>
    <property type="match status" value="1"/>
</dbReference>
<dbReference type="GO" id="GO:0004803">
    <property type="term" value="F:transposase activity"/>
    <property type="evidence" value="ECO:0007669"/>
    <property type="project" value="InterPro"/>
</dbReference>
<comment type="caution">
    <text evidence="2">The sequence shown here is derived from an EMBL/GenBank/DDBJ whole genome shotgun (WGS) entry which is preliminary data.</text>
</comment>
<gene>
    <name evidence="2" type="ORF">A2Z42_04980</name>
</gene>
<feature type="domain" description="Transposase IS200-like" evidence="1">
    <location>
        <begin position="9"/>
        <end position="143"/>
    </location>
</feature>
<dbReference type="GO" id="GO:0003677">
    <property type="term" value="F:DNA binding"/>
    <property type="evidence" value="ECO:0007669"/>
    <property type="project" value="InterPro"/>
</dbReference>
<dbReference type="Gene3D" id="3.30.70.1290">
    <property type="entry name" value="Transposase IS200-like"/>
    <property type="match status" value="1"/>
</dbReference>
<dbReference type="PANTHER" id="PTHR34322">
    <property type="entry name" value="TRANSPOSASE, Y1_TNP DOMAIN-CONTAINING"/>
    <property type="match status" value="1"/>
</dbReference>
<dbReference type="GO" id="GO:0006313">
    <property type="term" value="P:DNA transposition"/>
    <property type="evidence" value="ECO:0007669"/>
    <property type="project" value="InterPro"/>
</dbReference>
<dbReference type="InterPro" id="IPR002686">
    <property type="entry name" value="Transposase_17"/>
</dbReference>
<name>A0A1G1WKE8_9BACT</name>
<dbReference type="Proteomes" id="UP000176645">
    <property type="component" value="Unassembled WGS sequence"/>
</dbReference>
<evidence type="ECO:0000313" key="3">
    <source>
        <dbReference type="Proteomes" id="UP000176645"/>
    </source>
</evidence>
<accession>A0A1G1WKE8</accession>
<organism evidence="2 3">
    <name type="scientific">Candidatus Woykebacteria bacterium RBG_19FT_COMBO_43_10</name>
    <dbReference type="NCBI Taxonomy" id="1802598"/>
    <lineage>
        <taxon>Bacteria</taxon>
        <taxon>Candidatus Woykeibacteriota</taxon>
    </lineage>
</organism>
<evidence type="ECO:0000313" key="2">
    <source>
        <dbReference type="EMBL" id="OGY27707.1"/>
    </source>
</evidence>
<dbReference type="PANTHER" id="PTHR34322:SF2">
    <property type="entry name" value="TRANSPOSASE IS200-LIKE DOMAIN-CONTAINING PROTEIN"/>
    <property type="match status" value="1"/>
</dbReference>
<reference evidence="2 3" key="1">
    <citation type="journal article" date="2016" name="Nat. Commun.">
        <title>Thousands of microbial genomes shed light on interconnected biogeochemical processes in an aquifer system.</title>
        <authorList>
            <person name="Anantharaman K."/>
            <person name="Brown C.T."/>
            <person name="Hug L.A."/>
            <person name="Sharon I."/>
            <person name="Castelle C.J."/>
            <person name="Probst A.J."/>
            <person name="Thomas B.C."/>
            <person name="Singh A."/>
            <person name="Wilkins M.J."/>
            <person name="Karaoz U."/>
            <person name="Brodie E.L."/>
            <person name="Williams K.H."/>
            <person name="Hubbard S.S."/>
            <person name="Banfield J.F."/>
        </authorList>
    </citation>
    <scope>NUCLEOTIDE SEQUENCE [LARGE SCALE GENOMIC DNA]</scope>
</reference>
<dbReference type="SMART" id="SM01321">
    <property type="entry name" value="Y1_Tnp"/>
    <property type="match status" value="1"/>
</dbReference>
<dbReference type="InterPro" id="IPR036515">
    <property type="entry name" value="Transposase_17_sf"/>
</dbReference>
<proteinExistence type="predicted"/>
<sequence>MPRRNPPLVQNEIYHIFNRGVEKRNIFSGEGGYKHFLETLEHYRVKTPVKHSKKTLLKARGAVGLPEVEILCYCLMPNHFHLLLRQISNNGTATFIGRIANSYTKYFNTKYERVGPLFQGTFKAVRIETDDQLLHVSRYIHLNPLVSGLVDSLKKYLWSSHPEYINEVQNEGSQLKINTEKILSYFHSKKNYENFVLNQADYGRSLEELKYHKLD</sequence>
<dbReference type="EMBL" id="MHCU01000025">
    <property type="protein sequence ID" value="OGY27707.1"/>
    <property type="molecule type" value="Genomic_DNA"/>
</dbReference>